<dbReference type="PANTHER" id="PTHR37480">
    <property type="entry name" value="ENOYL-[ACYL-CARRIER-PROTEIN] REDUCTASE [NADH]"/>
    <property type="match status" value="1"/>
</dbReference>
<sequence length="393" mass="43744">MIVEPKVREFICTTAHPEGCRENVKRQIAYVKGKGEVRGPKKVLVIGASTGYGLASRITAAFACQASTIGIMFEKPSSGKRTATPGWYNTAAFEKFAKEEGLYAKSINGDAFSAEVKQQAIEMIKADLGQVDMVIYSLAAPRRTTADNKTWSSTLKTTTGAFTEKSLDLRNNTIVTKTVEAANEEELEGTIKVMGGEDWMDWMDALTNAGVLSDNAVTVAYSYIGPELTYPIYTEGTIGQAKKHLTETAGRIREKHPGVCAYISVNKALVTQASAAIPIVPLYFAILYKVMKEQGTHEGCIEQISRLFHDKLFQEEIPTDQQGRIRMDDWELAPQVQDAVMDCWKEVNTENVEQLSDIEGYWEDFYHMFGFHLDNVDYSRDVEIQVEIPSLAE</sequence>
<feature type="binding site" evidence="9">
    <location>
        <position position="223"/>
    </location>
    <ligand>
        <name>substrate</name>
    </ligand>
</feature>
<evidence type="ECO:0000256" key="8">
    <source>
        <dbReference type="ARBA" id="ARBA00048302"/>
    </source>
</evidence>
<dbReference type="HAMAP" id="MF_01838">
    <property type="entry name" value="FabV_reductase"/>
    <property type="match status" value="1"/>
</dbReference>
<dbReference type="GO" id="GO:0050343">
    <property type="term" value="F:trans-2-enoyl-CoA reductase (NADH) activity"/>
    <property type="evidence" value="ECO:0007669"/>
    <property type="project" value="UniProtKB-UniRule"/>
</dbReference>
<comment type="similarity">
    <text evidence="9">Belongs to the TER reductase family.</text>
</comment>
<evidence type="ECO:0000259" key="11">
    <source>
        <dbReference type="Pfam" id="PF12241"/>
    </source>
</evidence>
<dbReference type="PANTHER" id="PTHR37480:SF1">
    <property type="entry name" value="ENOYL-[ACYL-CARRIER-PROTEIN] REDUCTASE [NADH]"/>
    <property type="match status" value="1"/>
</dbReference>
<reference evidence="13 14" key="1">
    <citation type="submission" date="2019-01" db="EMBL/GenBank/DDBJ databases">
        <title>PMF-metabolizing Aryl O-demethylase.</title>
        <authorList>
            <person name="Kim M."/>
        </authorList>
    </citation>
    <scope>NUCLEOTIDE SEQUENCE [LARGE SCALE GENOMIC DNA]</scope>
    <source>
        <strain evidence="13 14">PMF1</strain>
    </source>
</reference>
<keyword evidence="6 9" id="KW-0443">Lipid metabolism</keyword>
<keyword evidence="4 9" id="KW-0560">Oxidoreductase</keyword>
<feature type="binding site" evidence="9">
    <location>
        <begin position="47"/>
        <end position="52"/>
    </location>
    <ligand>
        <name>NAD(+)</name>
        <dbReference type="ChEBI" id="CHEBI:57540"/>
    </ligand>
</feature>
<evidence type="ECO:0000256" key="9">
    <source>
        <dbReference type="HAMAP-Rule" id="MF_01838"/>
    </source>
</evidence>
<keyword evidence="7 9" id="KW-0275">Fatty acid biosynthesis</keyword>
<organism evidence="13 14">
    <name type="scientific">Blautia producta</name>
    <dbReference type="NCBI Taxonomy" id="33035"/>
    <lineage>
        <taxon>Bacteria</taxon>
        <taxon>Bacillati</taxon>
        <taxon>Bacillota</taxon>
        <taxon>Clostridia</taxon>
        <taxon>Lachnospirales</taxon>
        <taxon>Lachnospiraceae</taxon>
        <taxon>Blautia</taxon>
    </lineage>
</organism>
<dbReference type="RefSeq" id="WP_029469653.1">
    <property type="nucleotide sequence ID" value="NZ_CP035945.1"/>
</dbReference>
<dbReference type="InterPro" id="IPR050048">
    <property type="entry name" value="FabV-like_NADH_b"/>
</dbReference>
<dbReference type="KEGG" id="bpro:PMF13cell1_03010"/>
<evidence type="ECO:0000313" key="14">
    <source>
        <dbReference type="Proteomes" id="UP000289794"/>
    </source>
</evidence>
<dbReference type="GO" id="GO:0006633">
    <property type="term" value="P:fatty acid biosynthetic process"/>
    <property type="evidence" value="ECO:0007669"/>
    <property type="project" value="UniProtKB-UniRule"/>
</dbReference>
<dbReference type="NCBIfam" id="NF043048">
    <property type="entry name" value="EnoyACPredFabV"/>
    <property type="match status" value="1"/>
</dbReference>
<keyword evidence="5 9" id="KW-0520">NAD</keyword>
<feature type="domain" description="Trans-2-enoyl-CoA reductase catalytic" evidence="11">
    <location>
        <begin position="81"/>
        <end position="313"/>
    </location>
</feature>
<evidence type="ECO:0000259" key="10">
    <source>
        <dbReference type="Pfam" id="PF07055"/>
    </source>
</evidence>
<comment type="catalytic activity">
    <reaction evidence="8 9">
        <text>a 2,3-saturated acyl-CoA + NAD(+) = a (2E)-enoyl-CoA + NADH + H(+)</text>
        <dbReference type="Rhea" id="RHEA:18177"/>
        <dbReference type="ChEBI" id="CHEBI:15378"/>
        <dbReference type="ChEBI" id="CHEBI:57540"/>
        <dbReference type="ChEBI" id="CHEBI:57945"/>
        <dbReference type="ChEBI" id="CHEBI:58856"/>
        <dbReference type="ChEBI" id="CHEBI:65111"/>
        <dbReference type="EC" id="1.3.1.44"/>
    </reaction>
</comment>
<dbReference type="Gene3D" id="3.40.50.720">
    <property type="entry name" value="NAD(P)-binding Rossmann-like Domain"/>
    <property type="match status" value="1"/>
</dbReference>
<evidence type="ECO:0000259" key="12">
    <source>
        <dbReference type="Pfam" id="PF12242"/>
    </source>
</evidence>
<proteinExistence type="inferred from homology"/>
<accession>A0A4P6LXT1</accession>
<dbReference type="InterPro" id="IPR010758">
    <property type="entry name" value="Trans-2-enoyl-CoA_reductase"/>
</dbReference>
<feature type="binding site" evidence="9">
    <location>
        <begin position="73"/>
        <end position="74"/>
    </location>
    <ligand>
        <name>NAD(+)</name>
        <dbReference type="ChEBI" id="CHEBI:57540"/>
    </ligand>
</feature>
<feature type="domain" description="Enoyl reductase FAD binding" evidence="10">
    <location>
        <begin position="319"/>
        <end position="382"/>
    </location>
</feature>
<dbReference type="NCBIfam" id="NF010177">
    <property type="entry name" value="PRK13656.1"/>
    <property type="match status" value="1"/>
</dbReference>
<evidence type="ECO:0000256" key="6">
    <source>
        <dbReference type="ARBA" id="ARBA00023098"/>
    </source>
</evidence>
<feature type="binding site" evidence="9">
    <location>
        <begin position="110"/>
        <end position="111"/>
    </location>
    <ligand>
        <name>NAD(+)</name>
        <dbReference type="ChEBI" id="CHEBI:57540"/>
    </ligand>
</feature>
<feature type="binding site" evidence="9">
    <location>
        <position position="242"/>
    </location>
    <ligand>
        <name>NAD(+)</name>
        <dbReference type="ChEBI" id="CHEBI:57540"/>
    </ligand>
</feature>
<dbReference type="UniPathway" id="UPA00094"/>
<evidence type="ECO:0000256" key="5">
    <source>
        <dbReference type="ARBA" id="ARBA00023027"/>
    </source>
</evidence>
<dbReference type="Pfam" id="PF07055">
    <property type="entry name" value="Eno-Rase_FAD_bd"/>
    <property type="match status" value="1"/>
</dbReference>
<dbReference type="GO" id="GO:0051287">
    <property type="term" value="F:NAD binding"/>
    <property type="evidence" value="ECO:0007669"/>
    <property type="project" value="UniProtKB-UniRule"/>
</dbReference>
<name>A0A4P6LXT1_9FIRM</name>
<dbReference type="EC" id="1.3.1.44" evidence="9"/>
<dbReference type="GO" id="GO:0004318">
    <property type="term" value="F:enoyl-[acyl-carrier-protein] reductase (NADH) activity"/>
    <property type="evidence" value="ECO:0007669"/>
    <property type="project" value="TreeGrafter"/>
</dbReference>
<gene>
    <name evidence="9 13" type="primary">fabV</name>
    <name evidence="13" type="ORF">PMF13cell1_03010</name>
</gene>
<dbReference type="EMBL" id="CP035945">
    <property type="protein sequence ID" value="QBE97451.1"/>
    <property type="molecule type" value="Genomic_DNA"/>
</dbReference>
<feature type="binding site" evidence="9">
    <location>
        <begin position="269"/>
        <end position="271"/>
    </location>
    <ligand>
        <name>NAD(+)</name>
        <dbReference type="ChEBI" id="CHEBI:57540"/>
    </ligand>
</feature>
<comment type="pathway">
    <text evidence="9">Lipid metabolism; fatty acid biosynthesis.</text>
</comment>
<evidence type="ECO:0000313" key="13">
    <source>
        <dbReference type="EMBL" id="QBE97451.1"/>
    </source>
</evidence>
<dbReference type="Pfam" id="PF12242">
    <property type="entry name" value="Eno-Rase_NADH_b"/>
    <property type="match status" value="1"/>
</dbReference>
<dbReference type="Proteomes" id="UP000289794">
    <property type="component" value="Chromosome"/>
</dbReference>
<evidence type="ECO:0000256" key="3">
    <source>
        <dbReference type="ARBA" id="ARBA00022832"/>
    </source>
</evidence>
<dbReference type="InterPro" id="IPR024910">
    <property type="entry name" value="Enoyl-CoA_Rdtase_cat_dom"/>
</dbReference>
<dbReference type="Pfam" id="PF12241">
    <property type="entry name" value="Enoyl_reductase"/>
    <property type="match status" value="1"/>
</dbReference>
<dbReference type="AlphaFoldDB" id="A0A4P6LXT1"/>
<keyword evidence="2 9" id="KW-0444">Lipid biosynthesis</keyword>
<evidence type="ECO:0000256" key="4">
    <source>
        <dbReference type="ARBA" id="ARBA00023002"/>
    </source>
</evidence>
<feature type="domain" description="Trans-2-enoyl-CoA reductase-like NAD(P)H binding" evidence="12">
    <location>
        <begin position="2"/>
        <end position="78"/>
    </location>
</feature>
<comment type="function">
    <text evidence="9">Involved in the fatty acid synthesis (FAS II). Catalyzes the reduction of a carbon-carbon double bond in an enoyl moiety that is covalently linked to a coenzyme A (CoA).</text>
</comment>
<evidence type="ECO:0000256" key="1">
    <source>
        <dbReference type="ARBA" id="ARBA00011245"/>
    </source>
</evidence>
<protein>
    <recommendedName>
        <fullName evidence="9">Trans-2-enoyl-CoA reductase [NADH]</fullName>
        <shortName evidence="9">TER</shortName>
        <ecNumber evidence="9">1.3.1.44</ecNumber>
    </recommendedName>
</protein>
<evidence type="ECO:0000256" key="7">
    <source>
        <dbReference type="ARBA" id="ARBA00023160"/>
    </source>
</evidence>
<feature type="binding site" evidence="9">
    <location>
        <begin position="138"/>
        <end position="139"/>
    </location>
    <ligand>
        <name>NAD(+)</name>
        <dbReference type="ChEBI" id="CHEBI:57540"/>
    </ligand>
</feature>
<dbReference type="InterPro" id="IPR024906">
    <property type="entry name" value="Eno_Rdtase_FAD-bd_dom"/>
</dbReference>
<feature type="active site" description="Proton donor" evidence="9">
    <location>
        <position position="233"/>
    </location>
</feature>
<keyword evidence="3 9" id="KW-0276">Fatty acid metabolism</keyword>
<comment type="subunit">
    <text evidence="1 9">Monomer.</text>
</comment>
<evidence type="ECO:0000256" key="2">
    <source>
        <dbReference type="ARBA" id="ARBA00022516"/>
    </source>
</evidence>
<feature type="site" description="Plays an important role in discriminating NADH against NADPH" evidence="9">
    <location>
        <position position="74"/>
    </location>
</feature>